<sequence length="121" mass="13793">MSNNNGMQKNVIVEKSTEFALEIISFTANLKKEKHFEISSQLFRSGTSIGANINESQHAESRKDFVHKLKIAAKEASETRYWLYLCTKSDSLISPKLDLLEQLETIEKLLSRIIATTKSRM</sequence>
<evidence type="ECO:0000313" key="1">
    <source>
        <dbReference type="EMBL" id="GAL73833.1"/>
    </source>
</evidence>
<dbReference type="Pfam" id="PF05635">
    <property type="entry name" value="23S_rRNA_IVP"/>
    <property type="match status" value="1"/>
</dbReference>
<dbReference type="PIRSF" id="PIRSF035652">
    <property type="entry name" value="CHP02436"/>
    <property type="match status" value="1"/>
</dbReference>
<accession>A0A090WC96</accession>
<evidence type="ECO:0008006" key="3">
    <source>
        <dbReference type="Google" id="ProtNLM"/>
    </source>
</evidence>
<protein>
    <recommendedName>
        <fullName evidence="3">Four helix bundle protein</fullName>
    </recommendedName>
</protein>
<dbReference type="Proteomes" id="UP000029647">
    <property type="component" value="Unassembled WGS sequence"/>
</dbReference>
<dbReference type="SUPFAM" id="SSF158446">
    <property type="entry name" value="IVS-encoded protein-like"/>
    <property type="match status" value="1"/>
</dbReference>
<dbReference type="PANTHER" id="PTHR38471">
    <property type="entry name" value="FOUR HELIX BUNDLE PROTEIN"/>
    <property type="match status" value="1"/>
</dbReference>
<dbReference type="InterPro" id="IPR012657">
    <property type="entry name" value="23S_rRNA-intervening_sequence"/>
</dbReference>
<dbReference type="NCBIfam" id="TIGR02436">
    <property type="entry name" value="four helix bundle protein"/>
    <property type="match status" value="1"/>
</dbReference>
<dbReference type="PANTHER" id="PTHR38471:SF2">
    <property type="entry name" value="FOUR HELIX BUNDLE PROTEIN"/>
    <property type="match status" value="1"/>
</dbReference>
<name>A0A090WC96_NONUL</name>
<dbReference type="Gene3D" id="1.20.1440.60">
    <property type="entry name" value="23S rRNA-intervening sequence"/>
    <property type="match status" value="1"/>
</dbReference>
<proteinExistence type="predicted"/>
<reference evidence="1 2" key="1">
    <citation type="journal article" date="2014" name="Genome Announc.">
        <title>Draft Genome Sequences of Marine Flavobacterium Nonlabens Strains NR17, NR24, NR27, NR32, NR33, and Ara13.</title>
        <authorList>
            <person name="Nakanishi M."/>
            <person name="Meirelles P."/>
            <person name="Suzuki R."/>
            <person name="Takatani N."/>
            <person name="Mino S."/>
            <person name="Suda W."/>
            <person name="Oshima K."/>
            <person name="Hattori M."/>
            <person name="Ohkuma M."/>
            <person name="Hosokawa M."/>
            <person name="Miyashita K."/>
            <person name="Thompson F.L."/>
            <person name="Niwa A."/>
            <person name="Sawabe T."/>
            <person name="Sawabe T."/>
        </authorList>
    </citation>
    <scope>NUCLEOTIDE SEQUENCE [LARGE SCALE GENOMIC DNA]</scope>
    <source>
        <strain evidence="2">JCM19275</strain>
    </source>
</reference>
<dbReference type="AlphaFoldDB" id="A0A090WC96"/>
<evidence type="ECO:0000313" key="2">
    <source>
        <dbReference type="Proteomes" id="UP000029647"/>
    </source>
</evidence>
<gene>
    <name evidence="1" type="ORF">JCM19275_2680</name>
</gene>
<comment type="caution">
    <text evidence="1">The sequence shown here is derived from an EMBL/GenBank/DDBJ whole genome shotgun (WGS) entry which is preliminary data.</text>
</comment>
<organism evidence="1 2">
    <name type="scientific">Nonlabens ulvanivorans</name>
    <name type="common">Persicivirga ulvanivorans</name>
    <dbReference type="NCBI Taxonomy" id="906888"/>
    <lineage>
        <taxon>Bacteria</taxon>
        <taxon>Pseudomonadati</taxon>
        <taxon>Bacteroidota</taxon>
        <taxon>Flavobacteriia</taxon>
        <taxon>Flavobacteriales</taxon>
        <taxon>Flavobacteriaceae</taxon>
        <taxon>Nonlabens</taxon>
    </lineage>
</organism>
<dbReference type="InterPro" id="IPR036583">
    <property type="entry name" value="23S_rRNA_IVS_sf"/>
</dbReference>
<dbReference type="EMBL" id="BBNT01000001">
    <property type="protein sequence ID" value="GAL73833.1"/>
    <property type="molecule type" value="Genomic_DNA"/>
</dbReference>